<dbReference type="GO" id="GO:0003677">
    <property type="term" value="F:DNA binding"/>
    <property type="evidence" value="ECO:0007669"/>
    <property type="project" value="InterPro"/>
</dbReference>
<evidence type="ECO:0000313" key="2">
    <source>
        <dbReference type="Proteomes" id="UP000253529"/>
    </source>
</evidence>
<reference evidence="1 2" key="1">
    <citation type="submission" date="2018-06" db="EMBL/GenBank/DDBJ databases">
        <title>Genomic Encyclopedia of Type Strains, Phase IV (KMG-IV): sequencing the most valuable type-strain genomes for metagenomic binning, comparative biology and taxonomic classification.</title>
        <authorList>
            <person name="Goeker M."/>
        </authorList>
    </citation>
    <scope>NUCLEOTIDE SEQUENCE [LARGE SCALE GENOMIC DNA]</scope>
    <source>
        <strain evidence="1 2">DSM 24875</strain>
    </source>
</reference>
<dbReference type="Gene3D" id="3.40.50.10110">
    <property type="entry name" value="DNA polymerase III subunit chi"/>
    <property type="match status" value="1"/>
</dbReference>
<dbReference type="EMBL" id="QNRK01000003">
    <property type="protein sequence ID" value="RBP17127.1"/>
    <property type="molecule type" value="Genomic_DNA"/>
</dbReference>
<dbReference type="GO" id="GO:0006260">
    <property type="term" value="P:DNA replication"/>
    <property type="evidence" value="ECO:0007669"/>
    <property type="project" value="InterPro"/>
</dbReference>
<dbReference type="SUPFAM" id="SSF102400">
    <property type="entry name" value="DNA polymerase III chi subunit"/>
    <property type="match status" value="1"/>
</dbReference>
<accession>A0A366FRC9</accession>
<dbReference type="PANTHER" id="PTHR38767:SF1">
    <property type="entry name" value="DNA POLYMERASE III SUBUNIT CHI"/>
    <property type="match status" value="1"/>
</dbReference>
<evidence type="ECO:0000313" key="1">
    <source>
        <dbReference type="EMBL" id="RBP17127.1"/>
    </source>
</evidence>
<dbReference type="NCBIfam" id="NF004347">
    <property type="entry name" value="PRK05728.1-4"/>
    <property type="match status" value="1"/>
</dbReference>
<dbReference type="RefSeq" id="WP_113887768.1">
    <property type="nucleotide sequence ID" value="NZ_QNRK01000003.1"/>
</dbReference>
<dbReference type="AlphaFoldDB" id="A0A366FRC9"/>
<keyword evidence="2" id="KW-1185">Reference proteome</keyword>
<dbReference type="InterPro" id="IPR007459">
    <property type="entry name" value="DNA_pol3_chi"/>
</dbReference>
<name>A0A366FRC9_9HYPH</name>
<sequence>MSEVRFHHCERRRVDQALPDLVARLYAEGRRVVVRAPSAEMVQALNDRLWTWDEASFLPHGAAGDGDPATQPVFLTDTLGNPNAATVLVLLAGAETSPGDDAFDTAIRLFDGRDEEALGEARRAWKRLRDAGLSPSYWREGEDGGWDKAR</sequence>
<dbReference type="InterPro" id="IPR036768">
    <property type="entry name" value="PolIII_chi_sf"/>
</dbReference>
<dbReference type="PANTHER" id="PTHR38767">
    <property type="entry name" value="DNA POLYMERASE III SUBUNIT CHI"/>
    <property type="match status" value="1"/>
</dbReference>
<dbReference type="GO" id="GO:0032298">
    <property type="term" value="P:positive regulation of DNA-templated DNA replication initiation"/>
    <property type="evidence" value="ECO:0007669"/>
    <property type="project" value="TreeGrafter"/>
</dbReference>
<dbReference type="Proteomes" id="UP000253529">
    <property type="component" value="Unassembled WGS sequence"/>
</dbReference>
<dbReference type="OrthoDB" id="9795973at2"/>
<organism evidence="1 2">
    <name type="scientific">Roseiarcus fermentans</name>
    <dbReference type="NCBI Taxonomy" id="1473586"/>
    <lineage>
        <taxon>Bacteria</taxon>
        <taxon>Pseudomonadati</taxon>
        <taxon>Pseudomonadota</taxon>
        <taxon>Alphaproteobacteria</taxon>
        <taxon>Hyphomicrobiales</taxon>
        <taxon>Roseiarcaceae</taxon>
        <taxon>Roseiarcus</taxon>
    </lineage>
</organism>
<dbReference type="GO" id="GO:0003887">
    <property type="term" value="F:DNA-directed DNA polymerase activity"/>
    <property type="evidence" value="ECO:0007669"/>
    <property type="project" value="InterPro"/>
</dbReference>
<protein>
    <submittedName>
        <fullName evidence="1">DNA polymerase III chi subunit</fullName>
    </submittedName>
</protein>
<proteinExistence type="predicted"/>
<comment type="caution">
    <text evidence="1">The sequence shown here is derived from an EMBL/GenBank/DDBJ whole genome shotgun (WGS) entry which is preliminary data.</text>
</comment>
<dbReference type="Pfam" id="PF04364">
    <property type="entry name" value="DNA_pol3_chi"/>
    <property type="match status" value="1"/>
</dbReference>
<gene>
    <name evidence="1" type="ORF">DFR50_10312</name>
</gene>